<dbReference type="SUPFAM" id="SSF89447">
    <property type="entry name" value="AbrB/MazE/MraZ-like"/>
    <property type="match status" value="1"/>
</dbReference>
<evidence type="ECO:0000313" key="2">
    <source>
        <dbReference type="EMBL" id="KNF09097.1"/>
    </source>
</evidence>
<dbReference type="PATRIC" id="fig|1503.3.peg.2371"/>
<dbReference type="NCBIfam" id="TIGR01439">
    <property type="entry name" value="lp_hng_hel_AbrB"/>
    <property type="match status" value="1"/>
</dbReference>
<dbReference type="OrthoDB" id="9812495at2"/>
<dbReference type="Proteomes" id="UP000037267">
    <property type="component" value="Unassembled WGS sequence"/>
</dbReference>
<proteinExistence type="predicted"/>
<dbReference type="InterPro" id="IPR052975">
    <property type="entry name" value="Repressor-like_regulatory"/>
</dbReference>
<evidence type="ECO:0000259" key="1">
    <source>
        <dbReference type="SMART" id="SM00966"/>
    </source>
</evidence>
<dbReference type="RefSeq" id="WP_050354668.1">
    <property type="nucleotide sequence ID" value="NZ_LGSS01000004.1"/>
</dbReference>
<evidence type="ECO:0000313" key="3">
    <source>
        <dbReference type="Proteomes" id="UP000037267"/>
    </source>
</evidence>
<gene>
    <name evidence="2" type="ORF">CLPU_4c01430</name>
</gene>
<dbReference type="STRING" id="1503.CLPU_4c01430"/>
<dbReference type="PANTHER" id="PTHR34860:SF6">
    <property type="entry name" value="REPRESSOR-LIKE PROTEIN SSO7C3"/>
    <property type="match status" value="1"/>
</dbReference>
<dbReference type="InterPro" id="IPR037914">
    <property type="entry name" value="SpoVT-AbrB_sf"/>
</dbReference>
<name>A0A0L0WCA4_GOTPU</name>
<comment type="caution">
    <text evidence="2">The sequence shown here is derived from an EMBL/GenBank/DDBJ whole genome shotgun (WGS) entry which is preliminary data.</text>
</comment>
<keyword evidence="3" id="KW-1185">Reference proteome</keyword>
<organism evidence="2 3">
    <name type="scientific">Gottschalkia purinilytica</name>
    <name type="common">Clostridium purinilyticum</name>
    <dbReference type="NCBI Taxonomy" id="1503"/>
    <lineage>
        <taxon>Bacteria</taxon>
        <taxon>Bacillati</taxon>
        <taxon>Bacillota</taxon>
        <taxon>Tissierellia</taxon>
        <taxon>Tissierellales</taxon>
        <taxon>Gottschalkiaceae</taxon>
        <taxon>Gottschalkia</taxon>
    </lineage>
</organism>
<dbReference type="InterPro" id="IPR007159">
    <property type="entry name" value="SpoVT-AbrB_dom"/>
</dbReference>
<dbReference type="SMART" id="SM00966">
    <property type="entry name" value="SpoVT_AbrB"/>
    <property type="match status" value="1"/>
</dbReference>
<dbReference type="AlphaFoldDB" id="A0A0L0WCA4"/>
<dbReference type="PANTHER" id="PTHR34860">
    <property type="entry name" value="REPRESSOR-LIKE PROTEIN SSO7C3"/>
    <property type="match status" value="1"/>
</dbReference>
<feature type="domain" description="SpoVT-AbrB" evidence="1">
    <location>
        <begin position="21"/>
        <end position="67"/>
    </location>
</feature>
<protein>
    <submittedName>
        <fullName evidence="2">Looped-hinge helix DNA binding domain, AbrB family</fullName>
    </submittedName>
</protein>
<accession>A0A0L0WCA4</accession>
<sequence length="106" mass="12090">MKNENKKSPKTKDEGKYMSSVKVGPKGQIVIPKEARDMFDIKPGDTLLLLADVERGIAIHRLDFFNKIADEIFLAKENSVNTTENDELIQFAEEVRKVQEPIDENK</sequence>
<dbReference type="Gene3D" id="2.10.260.10">
    <property type="match status" value="1"/>
</dbReference>
<dbReference type="EMBL" id="LGSS01000004">
    <property type="protein sequence ID" value="KNF09097.1"/>
    <property type="molecule type" value="Genomic_DNA"/>
</dbReference>
<dbReference type="Pfam" id="PF04014">
    <property type="entry name" value="MazE_antitoxin"/>
    <property type="match status" value="1"/>
</dbReference>
<dbReference type="GO" id="GO:0003677">
    <property type="term" value="F:DNA binding"/>
    <property type="evidence" value="ECO:0007669"/>
    <property type="project" value="InterPro"/>
</dbReference>
<reference evidence="3" key="1">
    <citation type="submission" date="2015-07" db="EMBL/GenBank/DDBJ databases">
        <title>Draft genome sequence of the purine-degrading Gottschalkia purinilyticum DSM 1384 (formerly Clostridium purinilyticum).</title>
        <authorList>
            <person name="Poehlein A."/>
            <person name="Schiel-Bengelsdorf B."/>
            <person name="Bengelsdorf F.R."/>
            <person name="Daniel R."/>
            <person name="Duerre P."/>
        </authorList>
    </citation>
    <scope>NUCLEOTIDE SEQUENCE [LARGE SCALE GENOMIC DNA]</scope>
    <source>
        <strain evidence="3">DSM 1384</strain>
    </source>
</reference>